<dbReference type="InterPro" id="IPR000219">
    <property type="entry name" value="DH_dom"/>
</dbReference>
<gene>
    <name evidence="4" type="ORF">MJAP1_002741</name>
</gene>
<feature type="region of interest" description="Disordered" evidence="2">
    <location>
        <begin position="772"/>
        <end position="874"/>
    </location>
</feature>
<dbReference type="RefSeq" id="XP_060122657.1">
    <property type="nucleotide sequence ID" value="XM_060266674.1"/>
</dbReference>
<evidence type="ECO:0000256" key="2">
    <source>
        <dbReference type="SAM" id="MobiDB-lite"/>
    </source>
</evidence>
<feature type="compositionally biased region" description="Low complexity" evidence="2">
    <location>
        <begin position="914"/>
        <end position="930"/>
    </location>
</feature>
<dbReference type="GO" id="GO:0005085">
    <property type="term" value="F:guanyl-nucleotide exchange factor activity"/>
    <property type="evidence" value="ECO:0007669"/>
    <property type="project" value="InterPro"/>
</dbReference>
<proteinExistence type="predicted"/>
<dbReference type="PANTHER" id="PTHR12673">
    <property type="entry name" value="FACIOGENITAL DYSPLASIA PROTEIN"/>
    <property type="match status" value="1"/>
</dbReference>
<sequence>MAEGTSGAVRPHGPPLESRLCDVVLSDLAQTQVLHLEQFLQEMGAQIYSHRAHKENNTGSWATSLALASPVAGNDLTVFPHPEQKLTKALEHALNELVTTERTYVTRIEALFHRYAIPLRQLAQDKDTQIIPAREAERMFGNLGEIVAANKMLLCELEILHEQGAAYMAASVGDVMAQNMHRFACYDEYMGDFEQAKNIYNKMLKNKAFRGFIERTQHAANDVGNSGLRELMIEPLQRIPRYRLLMNNIMKEMPTSSVQYQRLHEASSLAGHIASREVNNATRRAAILWSCARAIDRFPEELAASRRELLGCIDVEESSAETQTGMLHALTSVLGQKKRAAPLALLVFDDILVVVQRHSSHPTHQVLGVQEPEKLVDMMQLEQTRSPVPSKKHELSFAGAIDLRHVRATGLDGRQAQFTFLEPLRGSGNAAETRVFADANASTELPRMALFLDCLWKAQAVHRARARALQVRASVLPASEARGAHAMLWTLLTPSQFQRFPHKTSPLFQIGSVDSAAQLQQAHELETCVNVEIHAEKKTGTVTILRAFGTQRQELDVVLRDIPALMGDVCSGTAKLPEPAPVSPQQAPAEVPVRRTKSLRTPSRNMPRAHRARSLMNERVRASIQSSLEAVMESQELEAQEDTSPGQKRTMPLSDVGNLSPKRRAVSRASGQENAQAEDELVKEYERMDTECEKGSTTPMETSPARSALKMRAEETQQLQSPFEAEAIEMHGHALDRSMSADSAEVEKQLEPHIAPEPVKEPAVDEERVAVQVAKDADAADAKSDMAEDKAEEAEEPKVEETKAEELNAEELKVEAPKIEAPKIEAPKVEAPEAEAPDMAEDKPEERKEPKAEKPKGPAASKVDKPTAALPATATATATATLTVVDEPESVADAPASLAGASDQPPAVPEKPSRPASVAPSRTPSASSARQVTEEEMQEMLRPLLGQLHDAPMPQQAVCKEAPAVPAPQQAEIEGRETQDMDLTVLRLLQEEQVRESDVPPVPVLDGLKSPAVDMPDAASPVIKESVEPDHESHAMRRAMARVNEMVATLRKHRPATAAGDWQSDWAQFKQAIKAMNICWTHMERAYENKQMDLASLRLAQPEHDPCVRVPADEYMSLQDEANMVVPLRIQIEQLNKKCDALSALEQDTRMENAELYNVFNEELSQLYKHSFRPADEEIETLRQSLLAAKEELHALRVENKELRQQCALAHAT</sequence>
<feature type="coiled-coil region" evidence="1">
    <location>
        <begin position="1179"/>
        <end position="1206"/>
    </location>
</feature>
<dbReference type="Pfam" id="PF25351">
    <property type="entry name" value="PH_BUD3_C"/>
    <property type="match status" value="1"/>
</dbReference>
<feature type="compositionally biased region" description="Basic and acidic residues" evidence="2">
    <location>
        <begin position="772"/>
        <end position="789"/>
    </location>
</feature>
<protein>
    <recommendedName>
        <fullName evidence="3">DH domain-containing protein</fullName>
    </recommendedName>
</protein>
<dbReference type="SMART" id="SM00325">
    <property type="entry name" value="RhoGEF"/>
    <property type="match status" value="1"/>
</dbReference>
<keyword evidence="1" id="KW-0175">Coiled coil</keyword>
<dbReference type="SUPFAM" id="SSF48065">
    <property type="entry name" value="DBL homology domain (DH-domain)"/>
    <property type="match status" value="1"/>
</dbReference>
<dbReference type="EMBL" id="CP119961">
    <property type="protein sequence ID" value="WFD39760.1"/>
    <property type="molecule type" value="Genomic_DNA"/>
</dbReference>
<evidence type="ECO:0000313" key="5">
    <source>
        <dbReference type="Proteomes" id="UP001217754"/>
    </source>
</evidence>
<keyword evidence="5" id="KW-1185">Reference proteome</keyword>
<accession>A0AAF0EZB3</accession>
<dbReference type="PROSITE" id="PS50010">
    <property type="entry name" value="DH_2"/>
    <property type="match status" value="1"/>
</dbReference>
<name>A0AAF0EZB3_9BASI</name>
<feature type="domain" description="DH" evidence="3">
    <location>
        <begin position="89"/>
        <end position="266"/>
    </location>
</feature>
<evidence type="ECO:0000259" key="3">
    <source>
        <dbReference type="PROSITE" id="PS50010"/>
    </source>
</evidence>
<dbReference type="Gene3D" id="1.20.900.10">
    <property type="entry name" value="Dbl homology (DH) domain"/>
    <property type="match status" value="1"/>
</dbReference>
<dbReference type="Proteomes" id="UP001217754">
    <property type="component" value="Chromosome 4"/>
</dbReference>
<dbReference type="InterPro" id="IPR057454">
    <property type="entry name" value="Bud3_C"/>
</dbReference>
<organism evidence="4 5">
    <name type="scientific">Malassezia japonica</name>
    <dbReference type="NCBI Taxonomy" id="223818"/>
    <lineage>
        <taxon>Eukaryota</taxon>
        <taxon>Fungi</taxon>
        <taxon>Dikarya</taxon>
        <taxon>Basidiomycota</taxon>
        <taxon>Ustilaginomycotina</taxon>
        <taxon>Malasseziomycetes</taxon>
        <taxon>Malasseziales</taxon>
        <taxon>Malasseziaceae</taxon>
        <taxon>Malassezia</taxon>
    </lineage>
</organism>
<evidence type="ECO:0000313" key="4">
    <source>
        <dbReference type="EMBL" id="WFD39760.1"/>
    </source>
</evidence>
<evidence type="ECO:0000256" key="1">
    <source>
        <dbReference type="SAM" id="Coils"/>
    </source>
</evidence>
<feature type="region of interest" description="Disordered" evidence="2">
    <location>
        <begin position="886"/>
        <end position="938"/>
    </location>
</feature>
<dbReference type="PANTHER" id="PTHR12673:SF270">
    <property type="entry name" value="FYVE-TYPE DOMAIN-CONTAINING PROTEIN"/>
    <property type="match status" value="1"/>
</dbReference>
<feature type="region of interest" description="Disordered" evidence="2">
    <location>
        <begin position="632"/>
        <end position="681"/>
    </location>
</feature>
<feature type="compositionally biased region" description="Basic and acidic residues" evidence="2">
    <location>
        <begin position="796"/>
        <end position="831"/>
    </location>
</feature>
<dbReference type="GeneID" id="85226392"/>
<dbReference type="InterPro" id="IPR051092">
    <property type="entry name" value="FYVE_RhoGEF_PH"/>
</dbReference>
<dbReference type="InterPro" id="IPR035899">
    <property type="entry name" value="DBL_dom_sf"/>
</dbReference>
<dbReference type="Pfam" id="PF00621">
    <property type="entry name" value="RhoGEF"/>
    <property type="match status" value="1"/>
</dbReference>
<dbReference type="AlphaFoldDB" id="A0AAF0EZB3"/>
<feature type="compositionally biased region" description="Basic and acidic residues" evidence="2">
    <location>
        <begin position="840"/>
        <end position="856"/>
    </location>
</feature>
<dbReference type="CDD" id="cd00160">
    <property type="entry name" value="RhoGEF"/>
    <property type="match status" value="1"/>
</dbReference>
<dbReference type="GO" id="GO:0005737">
    <property type="term" value="C:cytoplasm"/>
    <property type="evidence" value="ECO:0007669"/>
    <property type="project" value="TreeGrafter"/>
</dbReference>
<reference evidence="4" key="1">
    <citation type="submission" date="2023-03" db="EMBL/GenBank/DDBJ databases">
        <title>Mating type loci evolution in Malassezia.</title>
        <authorList>
            <person name="Coelho M.A."/>
        </authorList>
    </citation>
    <scope>NUCLEOTIDE SEQUENCE</scope>
    <source>
        <strain evidence="4">CBS 9431</strain>
    </source>
</reference>
<feature type="region of interest" description="Disordered" evidence="2">
    <location>
        <begin position="575"/>
        <end position="617"/>
    </location>
</feature>